<evidence type="ECO:0000313" key="2">
    <source>
        <dbReference type="EMBL" id="GAA0661723.1"/>
    </source>
</evidence>
<evidence type="ECO:0000259" key="1">
    <source>
        <dbReference type="Pfam" id="PF13579"/>
    </source>
</evidence>
<dbReference type="InterPro" id="IPR028098">
    <property type="entry name" value="Glyco_trans_4-like_N"/>
</dbReference>
<dbReference type="PANTHER" id="PTHR45947:SF3">
    <property type="entry name" value="SULFOQUINOVOSYL TRANSFERASE SQD2"/>
    <property type="match status" value="1"/>
</dbReference>
<keyword evidence="3" id="KW-1185">Reference proteome</keyword>
<reference evidence="2 3" key="1">
    <citation type="journal article" date="2019" name="Int. J. Syst. Evol. Microbiol.">
        <title>The Global Catalogue of Microorganisms (GCM) 10K type strain sequencing project: providing services to taxonomists for standard genome sequencing and annotation.</title>
        <authorList>
            <consortium name="The Broad Institute Genomics Platform"/>
            <consortium name="The Broad Institute Genome Sequencing Center for Infectious Disease"/>
            <person name="Wu L."/>
            <person name="Ma J."/>
        </authorList>
    </citation>
    <scope>NUCLEOTIDE SEQUENCE [LARGE SCALE GENOMIC DNA]</scope>
    <source>
        <strain evidence="2 3">JCM 14603</strain>
    </source>
</reference>
<dbReference type="SUPFAM" id="SSF53756">
    <property type="entry name" value="UDP-Glycosyltransferase/glycogen phosphorylase"/>
    <property type="match status" value="1"/>
</dbReference>
<evidence type="ECO:0000313" key="3">
    <source>
        <dbReference type="Proteomes" id="UP001500238"/>
    </source>
</evidence>
<dbReference type="Gene3D" id="3.40.50.2000">
    <property type="entry name" value="Glycogen Phosphorylase B"/>
    <property type="match status" value="2"/>
</dbReference>
<dbReference type="InterPro" id="IPR050194">
    <property type="entry name" value="Glycosyltransferase_grp1"/>
</dbReference>
<dbReference type="EMBL" id="BAAAES010000005">
    <property type="protein sequence ID" value="GAA0661723.1"/>
    <property type="molecule type" value="Genomic_DNA"/>
</dbReference>
<proteinExistence type="predicted"/>
<feature type="domain" description="Glycosyltransferase subfamily 4-like N-terminal" evidence="1">
    <location>
        <begin position="2"/>
        <end position="147"/>
    </location>
</feature>
<dbReference type="Proteomes" id="UP001500238">
    <property type="component" value="Unassembled WGS sequence"/>
</dbReference>
<dbReference type="PANTHER" id="PTHR45947">
    <property type="entry name" value="SULFOQUINOVOSYL TRANSFERASE SQD2"/>
    <property type="match status" value="1"/>
</dbReference>
<name>A0ABN1HPG9_9SPHN</name>
<sequence length="347" mass="37540">MLCAAGADPVIFALEDLHSADDRSRFDGIPVQLGRTLGPSQIGYSPDLGRKLAAADIDLLHLHGIWMATSHLAERWAAVTRRPYVISPHGMLDPWITQRGQAKKAIARLGYEHRSWRRANLFHALTRAEAADIQRETGNDAIAVIPNAVDAHLYDNEGRDSATARIVYLGRIHPKKNIDGLIDAWQILVKQRGPAAPQLTIAGWGDPIHVAALQARIDLVLDSRLSFTGPVYGDAKRALIGSATALALPSHSEGLPMVILESWASGIPVAMSQHCNLPVGFTSGAAIDSGVDAHSIAAALAVLLDESGAARQRRRAAARDLATQCFSPQIVSEQWMAAYHRILERNS</sequence>
<comment type="caution">
    <text evidence="2">The sequence shown here is derived from an EMBL/GenBank/DDBJ whole genome shotgun (WGS) entry which is preliminary data.</text>
</comment>
<gene>
    <name evidence="2" type="ORF">GCM10009102_08190</name>
</gene>
<dbReference type="Pfam" id="PF13692">
    <property type="entry name" value="Glyco_trans_1_4"/>
    <property type="match status" value="1"/>
</dbReference>
<dbReference type="Pfam" id="PF13579">
    <property type="entry name" value="Glyco_trans_4_4"/>
    <property type="match status" value="1"/>
</dbReference>
<protein>
    <submittedName>
        <fullName evidence="2">Glycosyltransferase</fullName>
    </submittedName>
</protein>
<accession>A0ABN1HPG9</accession>
<organism evidence="2 3">
    <name type="scientific">Sphingomonas insulae</name>
    <dbReference type="NCBI Taxonomy" id="424800"/>
    <lineage>
        <taxon>Bacteria</taxon>
        <taxon>Pseudomonadati</taxon>
        <taxon>Pseudomonadota</taxon>
        <taxon>Alphaproteobacteria</taxon>
        <taxon>Sphingomonadales</taxon>
        <taxon>Sphingomonadaceae</taxon>
        <taxon>Sphingomonas</taxon>
    </lineage>
</organism>